<organism evidence="1 2">
    <name type="scientific">Flavobacterium sediminis</name>
    <dbReference type="NCBI Taxonomy" id="2201181"/>
    <lineage>
        <taxon>Bacteria</taxon>
        <taxon>Pseudomonadati</taxon>
        <taxon>Bacteroidota</taxon>
        <taxon>Flavobacteriia</taxon>
        <taxon>Flavobacteriales</taxon>
        <taxon>Flavobacteriaceae</taxon>
        <taxon>Flavobacterium</taxon>
    </lineage>
</organism>
<name>A0A2U8QYB4_9FLAO</name>
<accession>A0A2U8QYB4</accession>
<sequence>MNVQCQTVTTVVPYRTLDYPNGAYLKDLDNEFPFWLGTWEGTADNKKYTFTFVLFQKHLRTVPSGRYEFKDKVVGKLKVTDLATNQVIYDESSFANFDDYIIKGNVIYGREFYFGFYDKENHCNNSADFTLVRYDNNPNQILYKNFSYGEYFTLDGPCPYNDQLDIPMFLPKVDLMLTRQ</sequence>
<keyword evidence="2" id="KW-1185">Reference proteome</keyword>
<dbReference type="AlphaFoldDB" id="A0A2U8QYB4"/>
<dbReference type="Proteomes" id="UP000245429">
    <property type="component" value="Chromosome"/>
</dbReference>
<dbReference type="EMBL" id="CP029463">
    <property type="protein sequence ID" value="AWM14805.1"/>
    <property type="molecule type" value="Genomic_DNA"/>
</dbReference>
<dbReference type="KEGG" id="fse:DI487_13745"/>
<evidence type="ECO:0000313" key="1">
    <source>
        <dbReference type="EMBL" id="AWM14805.1"/>
    </source>
</evidence>
<reference evidence="1 2" key="1">
    <citation type="submission" date="2018-05" db="EMBL/GenBank/DDBJ databases">
        <title>Flavobacterium sp. MEBiC07310.</title>
        <authorList>
            <person name="Baek K."/>
        </authorList>
    </citation>
    <scope>NUCLEOTIDE SEQUENCE [LARGE SCALE GENOMIC DNA]</scope>
    <source>
        <strain evidence="1 2">MEBiC07310</strain>
    </source>
</reference>
<proteinExistence type="predicted"/>
<protein>
    <submittedName>
        <fullName evidence="1">Uncharacterized protein</fullName>
    </submittedName>
</protein>
<gene>
    <name evidence="1" type="ORF">DI487_13745</name>
</gene>
<evidence type="ECO:0000313" key="2">
    <source>
        <dbReference type="Proteomes" id="UP000245429"/>
    </source>
</evidence>